<dbReference type="Proteomes" id="UP001598130">
    <property type="component" value="Unassembled WGS sequence"/>
</dbReference>
<keyword evidence="2" id="KW-1185">Reference proteome</keyword>
<reference evidence="1 2" key="1">
    <citation type="submission" date="2022-09" db="EMBL/GenBank/DDBJ databases">
        <title>New species of Phenylobacterium.</title>
        <authorList>
            <person name="Mieszkin S."/>
        </authorList>
    </citation>
    <scope>NUCLEOTIDE SEQUENCE [LARGE SCALE GENOMIC DNA]</scope>
    <source>
        <strain evidence="1 2">HK31-G</strain>
    </source>
</reference>
<sequence>MADQRGLSTVEYSTLGGVMSGAIFLAGQALQQAQLSAIERLTGP</sequence>
<name>A0ABW6CNV4_9CAUL</name>
<protein>
    <recommendedName>
        <fullName evidence="3">Flp family type IVb pilin</fullName>
    </recommendedName>
</protein>
<comment type="caution">
    <text evidence="1">The sequence shown here is derived from an EMBL/GenBank/DDBJ whole genome shotgun (WGS) entry which is preliminary data.</text>
</comment>
<evidence type="ECO:0008006" key="3">
    <source>
        <dbReference type="Google" id="ProtNLM"/>
    </source>
</evidence>
<organism evidence="1 2">
    <name type="scientific">Phenylobacterium ferrooxidans</name>
    <dbReference type="NCBI Taxonomy" id="2982689"/>
    <lineage>
        <taxon>Bacteria</taxon>
        <taxon>Pseudomonadati</taxon>
        <taxon>Pseudomonadota</taxon>
        <taxon>Alphaproteobacteria</taxon>
        <taxon>Caulobacterales</taxon>
        <taxon>Caulobacteraceae</taxon>
        <taxon>Phenylobacterium</taxon>
    </lineage>
</organism>
<dbReference type="EMBL" id="JAOTJD010000008">
    <property type="protein sequence ID" value="MFD3263510.1"/>
    <property type="molecule type" value="Genomic_DNA"/>
</dbReference>
<evidence type="ECO:0000313" key="1">
    <source>
        <dbReference type="EMBL" id="MFD3263510.1"/>
    </source>
</evidence>
<evidence type="ECO:0000313" key="2">
    <source>
        <dbReference type="Proteomes" id="UP001598130"/>
    </source>
</evidence>
<dbReference type="RefSeq" id="WP_305337911.1">
    <property type="nucleotide sequence ID" value="NZ_JAOTJD010000008.1"/>
</dbReference>
<gene>
    <name evidence="1" type="ORF">OCL97_05950</name>
</gene>
<proteinExistence type="predicted"/>
<accession>A0ABW6CNV4</accession>